<feature type="coiled-coil region" evidence="1">
    <location>
        <begin position="81"/>
        <end position="163"/>
    </location>
</feature>
<keyword evidence="1" id="KW-0175">Coiled coil</keyword>
<dbReference type="OrthoDB" id="9765972at2"/>
<name>A0A1Y5SNN3_9RHOB</name>
<dbReference type="Proteomes" id="UP000193623">
    <property type="component" value="Unassembled WGS sequence"/>
</dbReference>
<dbReference type="Pfam" id="PF09903">
    <property type="entry name" value="DUF2130"/>
    <property type="match status" value="1"/>
</dbReference>
<evidence type="ECO:0008006" key="4">
    <source>
        <dbReference type="Google" id="ProtNLM"/>
    </source>
</evidence>
<dbReference type="AlphaFoldDB" id="A0A1Y5SNN3"/>
<dbReference type="InterPro" id="IPR019219">
    <property type="entry name" value="DUF2130"/>
</dbReference>
<organism evidence="2 3">
    <name type="scientific">Pseudooctadecabacter jejudonensis</name>
    <dbReference type="NCBI Taxonomy" id="1391910"/>
    <lineage>
        <taxon>Bacteria</taxon>
        <taxon>Pseudomonadati</taxon>
        <taxon>Pseudomonadota</taxon>
        <taxon>Alphaproteobacteria</taxon>
        <taxon>Rhodobacterales</taxon>
        <taxon>Paracoccaceae</taxon>
        <taxon>Pseudooctadecabacter</taxon>
    </lineage>
</organism>
<evidence type="ECO:0000256" key="1">
    <source>
        <dbReference type="SAM" id="Coils"/>
    </source>
</evidence>
<keyword evidence="3" id="KW-1185">Reference proteome</keyword>
<dbReference type="EMBL" id="FWFT01000003">
    <property type="protein sequence ID" value="SLN44848.1"/>
    <property type="molecule type" value="Genomic_DNA"/>
</dbReference>
<sequence>MSDLKITCPTCSSDIELTEQLAGPLMADQRAAFQAQLERQKAEMAKGMAEAEARAKAAAQAEAADEARALADRVKEQDVKLRAAQAAQAAAMKREQELKDKEAEMELTLQKMLAAERPALEERLAREAQEKASLKEAEQAQKIDALTKRIEDLQQRATQGSMQTQGEAAEMVLEDTLAQAFGMDGFSPVGKGQSGADVRQDVMGPSGAVGAILWESKRTKNFTAGWLPKLRDDQRSAGCEVAVLVTAALPDGIDSFGLVDGIWVCAPRYAVPLASSLRQGLIDVASAKGRAMGQETKMEMIYDYLTGVQFKQRVDAIVERFEDMQDNLRKERVFMEKQWALRAKQIDLVIGSTVGMYGDVQGIAGRSMPEINGVERLMIGQDPTSD</sequence>
<evidence type="ECO:0000313" key="2">
    <source>
        <dbReference type="EMBL" id="SLN44848.1"/>
    </source>
</evidence>
<gene>
    <name evidence="2" type="ORF">PSJ8397_02334</name>
</gene>
<dbReference type="RefSeq" id="WP_085864726.1">
    <property type="nucleotide sequence ID" value="NZ_FWFT01000003.1"/>
</dbReference>
<protein>
    <recommendedName>
        <fullName evidence="4">DUF2130 domain-containing protein</fullName>
    </recommendedName>
</protein>
<proteinExistence type="predicted"/>
<evidence type="ECO:0000313" key="3">
    <source>
        <dbReference type="Proteomes" id="UP000193623"/>
    </source>
</evidence>
<reference evidence="2 3" key="1">
    <citation type="submission" date="2017-03" db="EMBL/GenBank/DDBJ databases">
        <authorList>
            <person name="Afonso C.L."/>
            <person name="Miller P.J."/>
            <person name="Scott M.A."/>
            <person name="Spackman E."/>
            <person name="Goraichik I."/>
            <person name="Dimitrov K.M."/>
            <person name="Suarez D.L."/>
            <person name="Swayne D.E."/>
        </authorList>
    </citation>
    <scope>NUCLEOTIDE SEQUENCE [LARGE SCALE GENOMIC DNA]</scope>
    <source>
        <strain evidence="2 3">CECT 8397</strain>
    </source>
</reference>
<accession>A0A1Y5SNN3</accession>